<dbReference type="RefSeq" id="WP_304378067.1">
    <property type="nucleotide sequence ID" value="NZ_JAUOZU010000015.1"/>
</dbReference>
<dbReference type="InterPro" id="IPR036291">
    <property type="entry name" value="NAD(P)-bd_dom_sf"/>
</dbReference>
<gene>
    <name evidence="3" type="ORF">Q4481_19515</name>
</gene>
<dbReference type="SUPFAM" id="SSF51735">
    <property type="entry name" value="NAD(P)-binding Rossmann-fold domains"/>
    <property type="match status" value="1"/>
</dbReference>
<keyword evidence="2" id="KW-0520">NAD</keyword>
<protein>
    <submittedName>
        <fullName evidence="3">Ornithine cyclodeaminase family protein</fullName>
    </submittedName>
</protein>
<dbReference type="PANTHER" id="PTHR13812:SF19">
    <property type="entry name" value="KETIMINE REDUCTASE MU-CRYSTALLIN"/>
    <property type="match status" value="1"/>
</dbReference>
<proteinExistence type="inferred from homology"/>
<comment type="similarity">
    <text evidence="1">Belongs to the ornithine cyclodeaminase/mu-crystallin family.</text>
</comment>
<comment type="caution">
    <text evidence="3">The sequence shown here is derived from an EMBL/GenBank/DDBJ whole genome shotgun (WGS) entry which is preliminary data.</text>
</comment>
<dbReference type="Gene3D" id="3.30.1780.10">
    <property type="entry name" value="ornithine cyclodeaminase, domain 1"/>
    <property type="match status" value="1"/>
</dbReference>
<reference evidence="3" key="2">
    <citation type="submission" date="2023-07" db="EMBL/GenBank/DDBJ databases">
        <authorList>
            <person name="Shen H."/>
        </authorList>
    </citation>
    <scope>NUCLEOTIDE SEQUENCE</scope>
    <source>
        <strain evidence="3">TNR-22</strain>
    </source>
</reference>
<dbReference type="EMBL" id="JAUOZU010000015">
    <property type="protein sequence ID" value="MDO6966147.1"/>
    <property type="molecule type" value="Genomic_DNA"/>
</dbReference>
<name>A0ABT8YQZ6_9HYPH</name>
<dbReference type="PANTHER" id="PTHR13812">
    <property type="entry name" value="KETIMINE REDUCTASE MU-CRYSTALLIN"/>
    <property type="match status" value="1"/>
</dbReference>
<evidence type="ECO:0000313" key="3">
    <source>
        <dbReference type="EMBL" id="MDO6966147.1"/>
    </source>
</evidence>
<dbReference type="PIRSF" id="PIRSF001439">
    <property type="entry name" value="CryM"/>
    <property type="match status" value="1"/>
</dbReference>
<evidence type="ECO:0000256" key="2">
    <source>
        <dbReference type="ARBA" id="ARBA00023027"/>
    </source>
</evidence>
<dbReference type="InterPro" id="IPR003462">
    <property type="entry name" value="ODC_Mu_crystall"/>
</dbReference>
<reference evidence="3" key="1">
    <citation type="journal article" date="2015" name="Int. J. Syst. Evol. Microbiol.">
        <title>Rhizobium alvei sp. nov., isolated from a freshwater river.</title>
        <authorList>
            <person name="Sheu S.Y."/>
            <person name="Huang H.W."/>
            <person name="Young C.C."/>
            <person name="Chen W.M."/>
        </authorList>
    </citation>
    <scope>NUCLEOTIDE SEQUENCE</scope>
    <source>
        <strain evidence="3">TNR-22</strain>
    </source>
</reference>
<keyword evidence="4" id="KW-1185">Reference proteome</keyword>
<accession>A0ABT8YQZ6</accession>
<dbReference type="Gene3D" id="3.40.50.720">
    <property type="entry name" value="NAD(P)-binding Rossmann-like Domain"/>
    <property type="match status" value="1"/>
</dbReference>
<dbReference type="InterPro" id="IPR023401">
    <property type="entry name" value="ODC_N"/>
</dbReference>
<dbReference type="Pfam" id="PF02423">
    <property type="entry name" value="OCD_Mu_crystall"/>
    <property type="match status" value="1"/>
</dbReference>
<organism evidence="3 4">
    <name type="scientific">Rhizobium alvei</name>
    <dbReference type="NCBI Taxonomy" id="1132659"/>
    <lineage>
        <taxon>Bacteria</taxon>
        <taxon>Pseudomonadati</taxon>
        <taxon>Pseudomonadota</taxon>
        <taxon>Alphaproteobacteria</taxon>
        <taxon>Hyphomicrobiales</taxon>
        <taxon>Rhizobiaceae</taxon>
        <taxon>Rhizobium/Agrobacterium group</taxon>
        <taxon>Rhizobium</taxon>
    </lineage>
</organism>
<sequence length="337" mass="35913">MSSMQASLSQPTLFLGADDLAHAFSWKEAILELRTAYAADQTEAMFPPRSMARGNGLWLRTLTGITPGGGVMGAKMIAANIRNSRASYLIPLFDQESVELLALIDGNSITGFRTAATTALALDALARPGRVSVGILGTGFEARNHLAAFASVRDISSVRVFSPNPDSRAKFKQELASLGLDIAGDATARDVVESRPDVLICAARSRLEEPLFDGAWLAPGMTVASIGSTLPEQREVDPETIARAELIVADMVEEVAHDTGDMRAAKDAGVVFESKLVPLCDLIAGRHTGRRSPDEIVLFKSVGAALQDLAVAAMCYRRAQELGLGTILSKTIHPVLK</sequence>
<evidence type="ECO:0000313" key="4">
    <source>
        <dbReference type="Proteomes" id="UP001174932"/>
    </source>
</evidence>
<dbReference type="Proteomes" id="UP001174932">
    <property type="component" value="Unassembled WGS sequence"/>
</dbReference>
<evidence type="ECO:0000256" key="1">
    <source>
        <dbReference type="ARBA" id="ARBA00008903"/>
    </source>
</evidence>